<dbReference type="FunFam" id="3.90.1800.10:FF:000002">
    <property type="entry name" value="DNA-directed RNA polymerase subunit beta"/>
    <property type="match status" value="1"/>
</dbReference>
<dbReference type="Gene3D" id="3.90.1800.10">
    <property type="entry name" value="RNA polymerase alpha subunit dimerisation domain"/>
    <property type="match status" value="1"/>
</dbReference>
<comment type="similarity">
    <text evidence="1">Belongs to the RNA polymerase beta chain family.</text>
</comment>
<dbReference type="GO" id="GO:0006351">
    <property type="term" value="P:DNA-templated transcription"/>
    <property type="evidence" value="ECO:0007669"/>
    <property type="project" value="InterPro"/>
</dbReference>
<dbReference type="Gene3D" id="2.40.270.10">
    <property type="entry name" value="DNA-directed RNA polymerase, subunit 2, domain 6"/>
    <property type="match status" value="1"/>
</dbReference>
<organism evidence="12">
    <name type="scientific">Faunusvirus sp</name>
    <dbReference type="NCBI Taxonomy" id="2487766"/>
    <lineage>
        <taxon>Viruses</taxon>
        <taxon>Varidnaviria</taxon>
        <taxon>Bamfordvirae</taxon>
        <taxon>Nucleocytoviricota</taxon>
        <taxon>Megaviricetes</taxon>
        <taxon>Imitervirales</taxon>
        <taxon>Mimiviridae</taxon>
    </lineage>
</organism>
<evidence type="ECO:0000256" key="4">
    <source>
        <dbReference type="ARBA" id="ARBA00022679"/>
    </source>
</evidence>
<keyword evidence="3 12" id="KW-0240">DNA-directed RNA polymerase</keyword>
<dbReference type="InterPro" id="IPR037033">
    <property type="entry name" value="DNA-dir_RNAP_su2_hyb_sf"/>
</dbReference>
<dbReference type="GO" id="GO:0003899">
    <property type="term" value="F:DNA-directed RNA polymerase activity"/>
    <property type="evidence" value="ECO:0007669"/>
    <property type="project" value="UniProtKB-EC"/>
</dbReference>
<evidence type="ECO:0000259" key="11">
    <source>
        <dbReference type="Pfam" id="PF04560"/>
    </source>
</evidence>
<evidence type="ECO:0000256" key="9">
    <source>
        <dbReference type="ARBA" id="ARBA00048552"/>
    </source>
</evidence>
<evidence type="ECO:0000313" key="12">
    <source>
        <dbReference type="EMBL" id="AYV79457.1"/>
    </source>
</evidence>
<keyword evidence="6" id="KW-0479">Metal-binding</keyword>
<gene>
    <name evidence="12" type="ORF">Faunusvirus15_8</name>
</gene>
<dbReference type="InterPro" id="IPR015712">
    <property type="entry name" value="DNA-dir_RNA_pol_su2"/>
</dbReference>
<dbReference type="Pfam" id="PF04560">
    <property type="entry name" value="RNA_pol_Rpb2_7"/>
    <property type="match status" value="1"/>
</dbReference>
<feature type="domain" description="RNA polymerase Rpb2" evidence="11">
    <location>
        <begin position="128"/>
        <end position="217"/>
    </location>
</feature>
<keyword evidence="7" id="KW-0862">Zinc</keyword>
<dbReference type="EC" id="2.7.7.6" evidence="2"/>
<proteinExistence type="inferred from homology"/>
<reference evidence="12" key="1">
    <citation type="submission" date="2018-10" db="EMBL/GenBank/DDBJ databases">
        <title>Hidden diversity of soil giant viruses.</title>
        <authorList>
            <person name="Schulz F."/>
            <person name="Alteio L."/>
            <person name="Goudeau D."/>
            <person name="Ryan E.M."/>
            <person name="Malmstrom R.R."/>
            <person name="Blanchard J."/>
            <person name="Woyke T."/>
        </authorList>
    </citation>
    <scope>NUCLEOTIDE SEQUENCE</scope>
    <source>
        <strain evidence="12">FNV1</strain>
    </source>
</reference>
<sequence length="228" mass="25839">MPFTKEGLQPDLIINPNAIPSRMTIGQLLECVLSKLSAIEGHASDASPFDNVDIDEVRKRLAKHGYNESGYETMYCGMTGRKIDVLIFLGPTYYLRLKHMVSDKIHSRARGPIQLLTRQPLEGRSKDGGLRFGEMERDVCISYGIGQFLKERFSETSDKYKIKVCNKCGLFASKLINKDLWGCSACNNYTDVSTIKTHYAFKLLLQELQSVNILGRIRTKRNIFYDGV</sequence>
<dbReference type="GO" id="GO:0046872">
    <property type="term" value="F:metal ion binding"/>
    <property type="evidence" value="ECO:0007669"/>
    <property type="project" value="UniProtKB-KW"/>
</dbReference>
<name>A0A3G4ZX22_9VIRU</name>
<dbReference type="InterPro" id="IPR007641">
    <property type="entry name" value="RNA_pol_Rpb2_7"/>
</dbReference>
<evidence type="ECO:0000256" key="5">
    <source>
        <dbReference type="ARBA" id="ARBA00022695"/>
    </source>
</evidence>
<evidence type="ECO:0000256" key="8">
    <source>
        <dbReference type="ARBA" id="ARBA00023163"/>
    </source>
</evidence>
<keyword evidence="8" id="KW-0804">Transcription</keyword>
<evidence type="ECO:0000256" key="3">
    <source>
        <dbReference type="ARBA" id="ARBA00022478"/>
    </source>
</evidence>
<accession>A0A3G4ZX22</accession>
<evidence type="ECO:0000259" key="10">
    <source>
        <dbReference type="Pfam" id="PF00562"/>
    </source>
</evidence>
<dbReference type="GO" id="GO:0032549">
    <property type="term" value="F:ribonucleoside binding"/>
    <property type="evidence" value="ECO:0007669"/>
    <property type="project" value="InterPro"/>
</dbReference>
<dbReference type="SUPFAM" id="SSF64484">
    <property type="entry name" value="beta and beta-prime subunits of DNA dependent RNA-polymerase"/>
    <property type="match status" value="1"/>
</dbReference>
<dbReference type="GO" id="GO:0000428">
    <property type="term" value="C:DNA-directed RNA polymerase complex"/>
    <property type="evidence" value="ECO:0007669"/>
    <property type="project" value="UniProtKB-KW"/>
</dbReference>
<evidence type="ECO:0000256" key="2">
    <source>
        <dbReference type="ARBA" id="ARBA00012418"/>
    </source>
</evidence>
<dbReference type="EMBL" id="MK072146">
    <property type="protein sequence ID" value="AYV79457.1"/>
    <property type="molecule type" value="Genomic_DNA"/>
</dbReference>
<keyword evidence="4" id="KW-0808">Transferase</keyword>
<protein>
    <recommendedName>
        <fullName evidence="2">DNA-directed RNA polymerase</fullName>
        <ecNumber evidence="2">2.7.7.6</ecNumber>
    </recommendedName>
</protein>
<evidence type="ECO:0000256" key="6">
    <source>
        <dbReference type="ARBA" id="ARBA00022723"/>
    </source>
</evidence>
<dbReference type="Pfam" id="PF00562">
    <property type="entry name" value="RNA_pol_Rpb2_6"/>
    <property type="match status" value="1"/>
</dbReference>
<dbReference type="InterPro" id="IPR007120">
    <property type="entry name" value="DNA-dir_RNAP_su2_dom"/>
</dbReference>
<evidence type="ECO:0000256" key="1">
    <source>
        <dbReference type="ARBA" id="ARBA00006835"/>
    </source>
</evidence>
<keyword evidence="5" id="KW-0548">Nucleotidyltransferase</keyword>
<dbReference type="PANTHER" id="PTHR20856">
    <property type="entry name" value="DNA-DIRECTED RNA POLYMERASE I SUBUNIT 2"/>
    <property type="match status" value="1"/>
</dbReference>
<comment type="catalytic activity">
    <reaction evidence="9">
        <text>RNA(n) + a ribonucleoside 5'-triphosphate = RNA(n+1) + diphosphate</text>
        <dbReference type="Rhea" id="RHEA:21248"/>
        <dbReference type="Rhea" id="RHEA-COMP:14527"/>
        <dbReference type="Rhea" id="RHEA-COMP:17342"/>
        <dbReference type="ChEBI" id="CHEBI:33019"/>
        <dbReference type="ChEBI" id="CHEBI:61557"/>
        <dbReference type="ChEBI" id="CHEBI:140395"/>
        <dbReference type="EC" id="2.7.7.6"/>
    </reaction>
</comment>
<evidence type="ECO:0000256" key="7">
    <source>
        <dbReference type="ARBA" id="ARBA00022833"/>
    </source>
</evidence>
<dbReference type="GO" id="GO:0003677">
    <property type="term" value="F:DNA binding"/>
    <property type="evidence" value="ECO:0007669"/>
    <property type="project" value="InterPro"/>
</dbReference>
<feature type="domain" description="DNA-directed RNA polymerase subunit 2 hybrid-binding" evidence="10">
    <location>
        <begin position="1"/>
        <end position="126"/>
    </location>
</feature>